<dbReference type="InterPro" id="IPR003903">
    <property type="entry name" value="UIM_dom"/>
</dbReference>
<feature type="compositionally biased region" description="Pro residues" evidence="1">
    <location>
        <begin position="122"/>
        <end position="134"/>
    </location>
</feature>
<accession>A0A9P5Y6U4</accession>
<dbReference type="OrthoDB" id="3068267at2759"/>
<dbReference type="AlphaFoldDB" id="A0A9P5Y6U4"/>
<comment type="caution">
    <text evidence="2">The sequence shown here is derived from an EMBL/GenBank/DDBJ whole genome shotgun (WGS) entry which is preliminary data.</text>
</comment>
<protein>
    <submittedName>
        <fullName evidence="2">Uncharacterized protein</fullName>
    </submittedName>
</protein>
<evidence type="ECO:0000313" key="2">
    <source>
        <dbReference type="EMBL" id="KAF9464403.1"/>
    </source>
</evidence>
<evidence type="ECO:0000313" key="3">
    <source>
        <dbReference type="Proteomes" id="UP000807353"/>
    </source>
</evidence>
<dbReference type="EMBL" id="MU150254">
    <property type="protein sequence ID" value="KAF9464403.1"/>
    <property type="molecule type" value="Genomic_DNA"/>
</dbReference>
<feature type="region of interest" description="Disordered" evidence="1">
    <location>
        <begin position="312"/>
        <end position="401"/>
    </location>
</feature>
<reference evidence="2" key="1">
    <citation type="submission" date="2020-11" db="EMBL/GenBank/DDBJ databases">
        <authorList>
            <consortium name="DOE Joint Genome Institute"/>
            <person name="Ahrendt S."/>
            <person name="Riley R."/>
            <person name="Andreopoulos W."/>
            <person name="Labutti K."/>
            <person name="Pangilinan J."/>
            <person name="Ruiz-Duenas F.J."/>
            <person name="Barrasa J.M."/>
            <person name="Sanchez-Garcia M."/>
            <person name="Camarero S."/>
            <person name="Miyauchi S."/>
            <person name="Serrano A."/>
            <person name="Linde D."/>
            <person name="Babiker R."/>
            <person name="Drula E."/>
            <person name="Ayuso-Fernandez I."/>
            <person name="Pacheco R."/>
            <person name="Padilla G."/>
            <person name="Ferreira P."/>
            <person name="Barriuso J."/>
            <person name="Kellner H."/>
            <person name="Castanera R."/>
            <person name="Alfaro M."/>
            <person name="Ramirez L."/>
            <person name="Pisabarro A.G."/>
            <person name="Kuo A."/>
            <person name="Tritt A."/>
            <person name="Lipzen A."/>
            <person name="He G."/>
            <person name="Yan M."/>
            <person name="Ng V."/>
            <person name="Cullen D."/>
            <person name="Martin F."/>
            <person name="Rosso M.-N."/>
            <person name="Henrissat B."/>
            <person name="Hibbett D."/>
            <person name="Martinez A.T."/>
            <person name="Grigoriev I.V."/>
        </authorList>
    </citation>
    <scope>NUCLEOTIDE SEQUENCE</scope>
    <source>
        <strain evidence="2">CBS 247.69</strain>
    </source>
</reference>
<name>A0A9P5Y6U4_9AGAR</name>
<proteinExistence type="predicted"/>
<keyword evidence="3" id="KW-1185">Reference proteome</keyword>
<feature type="compositionally biased region" description="Polar residues" evidence="1">
    <location>
        <begin position="1"/>
        <end position="10"/>
    </location>
</feature>
<feature type="region of interest" description="Disordered" evidence="1">
    <location>
        <begin position="1"/>
        <end position="33"/>
    </location>
</feature>
<dbReference type="SMART" id="SM00726">
    <property type="entry name" value="UIM"/>
    <property type="match status" value="2"/>
</dbReference>
<gene>
    <name evidence="2" type="ORF">BDZ94DRAFT_489739</name>
</gene>
<organism evidence="2 3">
    <name type="scientific">Collybia nuda</name>
    <dbReference type="NCBI Taxonomy" id="64659"/>
    <lineage>
        <taxon>Eukaryota</taxon>
        <taxon>Fungi</taxon>
        <taxon>Dikarya</taxon>
        <taxon>Basidiomycota</taxon>
        <taxon>Agaricomycotina</taxon>
        <taxon>Agaricomycetes</taxon>
        <taxon>Agaricomycetidae</taxon>
        <taxon>Agaricales</taxon>
        <taxon>Tricholomatineae</taxon>
        <taxon>Clitocybaceae</taxon>
        <taxon>Collybia</taxon>
    </lineage>
</organism>
<evidence type="ECO:0000256" key="1">
    <source>
        <dbReference type="SAM" id="MobiDB-lite"/>
    </source>
</evidence>
<dbReference type="Proteomes" id="UP000807353">
    <property type="component" value="Unassembled WGS sequence"/>
</dbReference>
<feature type="compositionally biased region" description="Polar residues" evidence="1">
    <location>
        <begin position="373"/>
        <end position="383"/>
    </location>
</feature>
<feature type="region of interest" description="Disordered" evidence="1">
    <location>
        <begin position="96"/>
        <end position="161"/>
    </location>
</feature>
<sequence>MNPSSWNDQPSGEPRHYERPTHRAATAPISGYPAHPRALMPGYVPQTLNRPDLFFTNASRMTIAHDVRHSHFSPPPPVPLSHPPYYYTTSQIHHPPPPVPPFPHSHVVPTHPGIQFRRSLTSPPPVPPKPPPPQSLFSSSAYHGNQGLPMESTPPDPSDENDLAMALALSQSVSSQEKKLRDKLNNQEEDDLARALEESLLFSEKPNHSVPIQDDVMEGPSSISLDAFPVSRSSGGYGDDDEALARMLAMEQEQEGESISKVAPAASESLDSTAELPIYVDDRAVNTPVTSNSQTLLSDEAFAQKLALEDGDYDQGPLRSMSPDIHSSGLPLHDERLSNPPYQNSTTEPTHHANHTLTSVSTPDLPAYAETIIPSSPNTSSLHLSRPGDPATLDPHQSSPE</sequence>